<dbReference type="GO" id="GO:0016020">
    <property type="term" value="C:membrane"/>
    <property type="evidence" value="ECO:0007669"/>
    <property type="project" value="UniProtKB-SubCell"/>
</dbReference>
<keyword evidence="5" id="KW-0808">Transferase</keyword>
<dbReference type="PANTHER" id="PTHR46913">
    <property type="entry name" value="RING-H2 FINGER PROTEIN ATL16"/>
    <property type="match status" value="1"/>
</dbReference>
<evidence type="ECO:0000256" key="11">
    <source>
        <dbReference type="ARBA" id="ARBA00022989"/>
    </source>
</evidence>
<evidence type="ECO:0000256" key="10">
    <source>
        <dbReference type="ARBA" id="ARBA00022833"/>
    </source>
</evidence>
<evidence type="ECO:0000256" key="1">
    <source>
        <dbReference type="ARBA" id="ARBA00000900"/>
    </source>
</evidence>
<evidence type="ECO:0000256" key="9">
    <source>
        <dbReference type="ARBA" id="ARBA00022786"/>
    </source>
</evidence>
<accession>A0A6J1D0Z7</accession>
<dbReference type="EC" id="2.3.2.27" evidence="4"/>
<evidence type="ECO:0000259" key="16">
    <source>
        <dbReference type="PROSITE" id="PS50089"/>
    </source>
</evidence>
<dbReference type="AlphaFoldDB" id="A0A6J1D0Z7"/>
<evidence type="ECO:0000256" key="6">
    <source>
        <dbReference type="ARBA" id="ARBA00022692"/>
    </source>
</evidence>
<evidence type="ECO:0000256" key="12">
    <source>
        <dbReference type="ARBA" id="ARBA00023136"/>
    </source>
</evidence>
<protein>
    <recommendedName>
        <fullName evidence="4">RING-type E3 ubiquitin transferase</fullName>
        <ecNumber evidence="4">2.3.2.27</ecNumber>
    </recommendedName>
</protein>
<dbReference type="CDD" id="cd16461">
    <property type="entry name" value="RING-H2_EL5-like"/>
    <property type="match status" value="1"/>
</dbReference>
<dbReference type="GeneID" id="111016600"/>
<evidence type="ECO:0000256" key="8">
    <source>
        <dbReference type="ARBA" id="ARBA00022771"/>
    </source>
</evidence>
<keyword evidence="8 14" id="KW-0863">Zinc-finger</keyword>
<dbReference type="RefSeq" id="XP_022147740.1">
    <property type="nucleotide sequence ID" value="XM_022292048.1"/>
</dbReference>
<dbReference type="InterPro" id="IPR001841">
    <property type="entry name" value="Znf_RING"/>
</dbReference>
<dbReference type="OrthoDB" id="9984778at2759"/>
<dbReference type="PROSITE" id="PS50089">
    <property type="entry name" value="ZF_RING_2"/>
    <property type="match status" value="1"/>
</dbReference>
<evidence type="ECO:0000256" key="4">
    <source>
        <dbReference type="ARBA" id="ARBA00012483"/>
    </source>
</evidence>
<dbReference type="SUPFAM" id="SSF57850">
    <property type="entry name" value="RING/U-box"/>
    <property type="match status" value="1"/>
</dbReference>
<dbReference type="UniPathway" id="UPA00143"/>
<comment type="catalytic activity">
    <reaction evidence="1">
        <text>S-ubiquitinyl-[E2 ubiquitin-conjugating enzyme]-L-cysteine + [acceptor protein]-L-lysine = [E2 ubiquitin-conjugating enzyme]-L-cysteine + N(6)-ubiquitinyl-[acceptor protein]-L-lysine.</text>
        <dbReference type="EC" id="2.3.2.27"/>
    </reaction>
</comment>
<dbReference type="InterPro" id="IPR044600">
    <property type="entry name" value="ATL1/ATL16-like"/>
</dbReference>
<reference evidence="18" key="1">
    <citation type="submission" date="2025-08" db="UniProtKB">
        <authorList>
            <consortium name="RefSeq"/>
        </authorList>
    </citation>
    <scope>IDENTIFICATION</scope>
    <source>
        <strain evidence="18">OHB3-1</strain>
    </source>
</reference>
<comment type="pathway">
    <text evidence="3">Protein modification; protein ubiquitination.</text>
</comment>
<evidence type="ECO:0000313" key="17">
    <source>
        <dbReference type="Proteomes" id="UP000504603"/>
    </source>
</evidence>
<gene>
    <name evidence="18" type="primary">LOC111016600</name>
</gene>
<dbReference type="KEGG" id="mcha:111016600"/>
<evidence type="ECO:0000256" key="3">
    <source>
        <dbReference type="ARBA" id="ARBA00004906"/>
    </source>
</evidence>
<dbReference type="Pfam" id="PF13639">
    <property type="entry name" value="zf-RING_2"/>
    <property type="match status" value="1"/>
</dbReference>
<keyword evidence="9" id="KW-0833">Ubl conjugation pathway</keyword>
<name>A0A6J1D0Z7_MOMCH</name>
<feature type="domain" description="RING-type" evidence="16">
    <location>
        <begin position="109"/>
        <end position="151"/>
    </location>
</feature>
<dbReference type="GO" id="GO:0016567">
    <property type="term" value="P:protein ubiquitination"/>
    <property type="evidence" value="ECO:0007669"/>
    <property type="project" value="UniProtKB-UniPathway"/>
</dbReference>
<dbReference type="FunFam" id="3.30.40.10:FF:000609">
    <property type="entry name" value="RING-H2 finger protein ATL1"/>
    <property type="match status" value="1"/>
</dbReference>
<organism evidence="17 18">
    <name type="scientific">Momordica charantia</name>
    <name type="common">Bitter gourd</name>
    <name type="synonym">Balsam pear</name>
    <dbReference type="NCBI Taxonomy" id="3673"/>
    <lineage>
        <taxon>Eukaryota</taxon>
        <taxon>Viridiplantae</taxon>
        <taxon>Streptophyta</taxon>
        <taxon>Embryophyta</taxon>
        <taxon>Tracheophyta</taxon>
        <taxon>Spermatophyta</taxon>
        <taxon>Magnoliopsida</taxon>
        <taxon>eudicotyledons</taxon>
        <taxon>Gunneridae</taxon>
        <taxon>Pentapetalae</taxon>
        <taxon>rosids</taxon>
        <taxon>fabids</taxon>
        <taxon>Cucurbitales</taxon>
        <taxon>Cucurbitaceae</taxon>
        <taxon>Momordiceae</taxon>
        <taxon>Momordica</taxon>
    </lineage>
</organism>
<dbReference type="GO" id="GO:0008270">
    <property type="term" value="F:zinc ion binding"/>
    <property type="evidence" value="ECO:0007669"/>
    <property type="project" value="UniProtKB-KW"/>
</dbReference>
<comment type="subcellular location">
    <subcellularLocation>
        <location evidence="2">Membrane</location>
        <topology evidence="2">Single-pass membrane protein</topology>
    </subcellularLocation>
</comment>
<keyword evidence="6 15" id="KW-0812">Transmembrane</keyword>
<evidence type="ECO:0000256" key="15">
    <source>
        <dbReference type="SAM" id="Phobius"/>
    </source>
</evidence>
<keyword evidence="11 15" id="KW-1133">Transmembrane helix</keyword>
<dbReference type="Proteomes" id="UP000504603">
    <property type="component" value="Unplaced"/>
</dbReference>
<keyword evidence="10" id="KW-0862">Zinc</keyword>
<evidence type="ECO:0000256" key="2">
    <source>
        <dbReference type="ARBA" id="ARBA00004167"/>
    </source>
</evidence>
<evidence type="ECO:0000256" key="13">
    <source>
        <dbReference type="ARBA" id="ARBA00024209"/>
    </source>
</evidence>
<evidence type="ECO:0000256" key="14">
    <source>
        <dbReference type="PROSITE-ProRule" id="PRU00175"/>
    </source>
</evidence>
<keyword evidence="12 15" id="KW-0472">Membrane</keyword>
<evidence type="ECO:0000256" key="5">
    <source>
        <dbReference type="ARBA" id="ARBA00022679"/>
    </source>
</evidence>
<dbReference type="PANTHER" id="PTHR46913:SF1">
    <property type="entry name" value="RING-H2 FINGER PROTEIN ATL16"/>
    <property type="match status" value="1"/>
</dbReference>
<keyword evidence="17" id="KW-1185">Reference proteome</keyword>
<dbReference type="InterPro" id="IPR013083">
    <property type="entry name" value="Znf_RING/FYVE/PHD"/>
</dbReference>
<feature type="transmembrane region" description="Helical" evidence="15">
    <location>
        <begin position="25"/>
        <end position="47"/>
    </location>
</feature>
<keyword evidence="7" id="KW-0479">Metal-binding</keyword>
<evidence type="ECO:0000313" key="18">
    <source>
        <dbReference type="RefSeq" id="XP_022147740.1"/>
    </source>
</evidence>
<comment type="similarity">
    <text evidence="13">Belongs to the RING-type zinc finger family. ATL subfamily.</text>
</comment>
<sequence length="184" mass="19808">MVDSYSSSTPFTQPTPHPAKSSLPMLYYGLVVVGTAAIVLVVYNFIVIRWCSDRRGRGSPGMARSYAEMMSSSGSFQSSSRNLLSSFRFKKGTKAAAATAEEEGNGLECAVCLSAFEDGEEVKKLPRCTHMFHAPCIDMWLYSHSDCPLCRAPVALAPGLCQHHTAAEQPENSGHGLLESGGLV</sequence>
<evidence type="ECO:0000256" key="7">
    <source>
        <dbReference type="ARBA" id="ARBA00022723"/>
    </source>
</evidence>
<proteinExistence type="inferred from homology"/>
<dbReference type="SMART" id="SM00184">
    <property type="entry name" value="RING"/>
    <property type="match status" value="1"/>
</dbReference>
<dbReference type="Gene3D" id="3.30.40.10">
    <property type="entry name" value="Zinc/RING finger domain, C3HC4 (zinc finger)"/>
    <property type="match status" value="1"/>
</dbReference>
<dbReference type="GO" id="GO:0061630">
    <property type="term" value="F:ubiquitin protein ligase activity"/>
    <property type="evidence" value="ECO:0007669"/>
    <property type="project" value="UniProtKB-EC"/>
</dbReference>